<dbReference type="Gene3D" id="3.30.365.10">
    <property type="entry name" value="Aldehyde oxidase/xanthine dehydrogenase, molybdopterin binding domain"/>
    <property type="match status" value="4"/>
</dbReference>
<dbReference type="Gene3D" id="3.90.1170.50">
    <property type="entry name" value="Aldehyde oxidase/xanthine dehydrogenase, a/b hammerhead"/>
    <property type="match status" value="1"/>
</dbReference>
<protein>
    <recommendedName>
        <fullName evidence="1">Aldehyde oxidase/xanthine dehydrogenase a/b hammerhead domain-containing protein</fullName>
    </recommendedName>
</protein>
<sequence length="789" mass="86036">MNIMNVPQVTKDRKVVGKSVPVLDAREKVTGSLKFGVDFAVLGMVHGKILRSTVPHGRVKRIDVRKAESLPGVLGIVTHEDAPDLNWIGVWDNYRGKVLDGIARFVGDEIAAVAATTVEIAEQALELIEVEYEPLPAVLDVEKALLDDAPQVREEGNVRDEYVVLWGDLEQGVAEADHIVDIEMRYKSQNYAGIGRNACICEWDGDKVTMWTSTQTPSELQSGIHQAFGMPMSNVRVIALPSGCSFGLWWSNNFMMVTALLAKKIRKPVKIELTSQECMAAVKRRHIEITRGRMGVKNDGTLTLADFSHLMDNGAYGFKTDVYFFCVDLWGGALNGDYRVRGVNTNLVTSGCMRAVGDITMGLAVERLADMCAATVDMDPVEFRIKNQLKSGQQLRMQESRGHMKGTLTEYIDSLSDEQKQGWPEMFHLSSGSTHELLIRGAEKFRWRDRWKGWGVPASVNGSKYRGVGVGTGAHCCGVEFGGNTSSVVRVNLDGSVNVFSACGRQGQGSETTLAQVAAEEMGVSLDRVSIVTGDTDSVPFASGSSASTTMFRTGWATREACRDAKKQLLRVASQEFFNGIPDDQLEIDDGIVQVRNYANEHPRIPLEEMMNVLCSDSLSQTSVITGRPNGVMPPTIAFARQWAAQFAEVEVDIETGEIKIIDYLAGQDSGTVMNPNVLKNQVIGGAICGAGFVLYEGIEFDQNDGRILNDSLLDYKVLRSGDFPSDVEVFFVESEDPVGPFGARGAGESPAAAAGPAICQAVHNAIGVWVDVPMTPETVLKALKMKSE</sequence>
<dbReference type="GO" id="GO:0005506">
    <property type="term" value="F:iron ion binding"/>
    <property type="evidence" value="ECO:0007669"/>
    <property type="project" value="InterPro"/>
</dbReference>
<dbReference type="SMART" id="SM01008">
    <property type="entry name" value="Ald_Xan_dh_C"/>
    <property type="match status" value="1"/>
</dbReference>
<dbReference type="InterPro" id="IPR037165">
    <property type="entry name" value="AldOxase/xan_DH_Mopterin-bd_sf"/>
</dbReference>
<organism evidence="2">
    <name type="scientific">marine metagenome</name>
    <dbReference type="NCBI Taxonomy" id="408172"/>
    <lineage>
        <taxon>unclassified sequences</taxon>
        <taxon>metagenomes</taxon>
        <taxon>ecological metagenomes</taxon>
    </lineage>
</organism>
<accession>A0A381TGF2</accession>
<dbReference type="Pfam" id="PF02738">
    <property type="entry name" value="MoCoBD_1"/>
    <property type="match status" value="1"/>
</dbReference>
<dbReference type="EMBL" id="UINC01004556">
    <property type="protein sequence ID" value="SVA15205.1"/>
    <property type="molecule type" value="Genomic_DNA"/>
</dbReference>
<dbReference type="PANTHER" id="PTHR11908">
    <property type="entry name" value="XANTHINE DEHYDROGENASE"/>
    <property type="match status" value="1"/>
</dbReference>
<dbReference type="PANTHER" id="PTHR11908:SF157">
    <property type="entry name" value="XANTHINE DEHYDROGENASE SUBUNIT D-RELATED"/>
    <property type="match status" value="1"/>
</dbReference>
<dbReference type="GO" id="GO:0016491">
    <property type="term" value="F:oxidoreductase activity"/>
    <property type="evidence" value="ECO:0007669"/>
    <property type="project" value="InterPro"/>
</dbReference>
<feature type="domain" description="Aldehyde oxidase/xanthine dehydrogenase a/b hammerhead" evidence="1">
    <location>
        <begin position="30"/>
        <end position="136"/>
    </location>
</feature>
<evidence type="ECO:0000259" key="1">
    <source>
        <dbReference type="SMART" id="SM01008"/>
    </source>
</evidence>
<dbReference type="Pfam" id="PF20256">
    <property type="entry name" value="MoCoBD_2"/>
    <property type="match status" value="1"/>
</dbReference>
<proteinExistence type="predicted"/>
<dbReference type="InterPro" id="IPR016208">
    <property type="entry name" value="Ald_Oxase/xanthine_DH-like"/>
</dbReference>
<dbReference type="InterPro" id="IPR036856">
    <property type="entry name" value="Ald_Oxase/Xan_DH_a/b_sf"/>
</dbReference>
<dbReference type="InterPro" id="IPR000674">
    <property type="entry name" value="Ald_Oxase/Xan_DH_a/b"/>
</dbReference>
<dbReference type="AlphaFoldDB" id="A0A381TGF2"/>
<name>A0A381TGF2_9ZZZZ</name>
<dbReference type="SUPFAM" id="SSF54665">
    <property type="entry name" value="CO dehydrogenase molybdoprotein N-domain-like"/>
    <property type="match status" value="1"/>
</dbReference>
<dbReference type="InterPro" id="IPR046867">
    <property type="entry name" value="AldOxase/xan_DH_MoCoBD2"/>
</dbReference>
<dbReference type="SUPFAM" id="SSF56003">
    <property type="entry name" value="Molybdenum cofactor-binding domain"/>
    <property type="match status" value="1"/>
</dbReference>
<reference evidence="2" key="1">
    <citation type="submission" date="2018-05" db="EMBL/GenBank/DDBJ databases">
        <authorList>
            <person name="Lanie J.A."/>
            <person name="Ng W.-L."/>
            <person name="Kazmierczak K.M."/>
            <person name="Andrzejewski T.M."/>
            <person name="Davidsen T.M."/>
            <person name="Wayne K.J."/>
            <person name="Tettelin H."/>
            <person name="Glass J.I."/>
            <person name="Rusch D."/>
            <person name="Podicherti R."/>
            <person name="Tsui H.-C.T."/>
            <person name="Winkler M.E."/>
        </authorList>
    </citation>
    <scope>NUCLEOTIDE SEQUENCE</scope>
</reference>
<evidence type="ECO:0000313" key="2">
    <source>
        <dbReference type="EMBL" id="SVA15205.1"/>
    </source>
</evidence>
<dbReference type="InterPro" id="IPR008274">
    <property type="entry name" value="AldOxase/xan_DH_MoCoBD1"/>
</dbReference>
<dbReference type="Pfam" id="PF01315">
    <property type="entry name" value="Ald_Xan_dh_C"/>
    <property type="match status" value="1"/>
</dbReference>
<gene>
    <name evidence="2" type="ORF">METZ01_LOCUS68059</name>
</gene>